<proteinExistence type="inferred from homology"/>
<reference evidence="6" key="1">
    <citation type="submission" date="2022-06" db="EMBL/GenBank/DDBJ databases">
        <title>Whole genome shotgun sequencing (WGS) of Rathayibacter sp. ZW T2_19, isolated from stored onions (Allium cepa).</title>
        <authorList>
            <person name="Stoll D.A."/>
            <person name="Huch M."/>
        </authorList>
    </citation>
    <scope>NUCLEOTIDE SEQUENCE</scope>
    <source>
        <strain evidence="6">ZW T2_19</strain>
    </source>
</reference>
<dbReference type="Gene3D" id="3.40.50.300">
    <property type="entry name" value="P-loop containing nucleotide triphosphate hydrolases"/>
    <property type="match status" value="1"/>
</dbReference>
<feature type="coiled-coil region" evidence="4">
    <location>
        <begin position="598"/>
        <end position="625"/>
    </location>
</feature>
<protein>
    <recommendedName>
        <fullName evidence="3">Nuclease SbcCD subunit C</fullName>
    </recommendedName>
</protein>
<dbReference type="PANTHER" id="PTHR32114:SF2">
    <property type="entry name" value="ABC TRANSPORTER ABCH.3"/>
    <property type="match status" value="1"/>
</dbReference>
<name>A0A9X2E0K1_9MICO</name>
<evidence type="ECO:0000313" key="6">
    <source>
        <dbReference type="EMBL" id="MCM6764154.1"/>
    </source>
</evidence>
<comment type="similarity">
    <text evidence="1">Belongs to the SMC family. SbcC subfamily.</text>
</comment>
<feature type="non-terminal residue" evidence="6">
    <location>
        <position position="716"/>
    </location>
</feature>
<dbReference type="GO" id="GO:0016887">
    <property type="term" value="F:ATP hydrolysis activity"/>
    <property type="evidence" value="ECO:0007669"/>
    <property type="project" value="InterPro"/>
</dbReference>
<dbReference type="InterPro" id="IPR038729">
    <property type="entry name" value="Rad50/SbcC_AAA"/>
</dbReference>
<evidence type="ECO:0000256" key="4">
    <source>
        <dbReference type="SAM" id="Coils"/>
    </source>
</evidence>
<keyword evidence="4" id="KW-0175">Coiled coil</keyword>
<accession>A0A9X2E0K1</accession>
<dbReference type="RefSeq" id="WP_251947960.1">
    <property type="nucleotide sequence ID" value="NZ_JAMRYM010000115.1"/>
</dbReference>
<dbReference type="SUPFAM" id="SSF52540">
    <property type="entry name" value="P-loop containing nucleoside triphosphate hydrolases"/>
    <property type="match status" value="1"/>
</dbReference>
<evidence type="ECO:0000256" key="3">
    <source>
        <dbReference type="ARBA" id="ARBA00013368"/>
    </source>
</evidence>
<keyword evidence="7" id="KW-1185">Reference proteome</keyword>
<dbReference type="PANTHER" id="PTHR32114">
    <property type="entry name" value="ABC TRANSPORTER ABCH.3"/>
    <property type="match status" value="1"/>
</dbReference>
<dbReference type="Pfam" id="PF13476">
    <property type="entry name" value="AAA_23"/>
    <property type="match status" value="1"/>
</dbReference>
<dbReference type="AlphaFoldDB" id="A0A9X2E0K1"/>
<organism evidence="6 7">
    <name type="scientific">Rathayibacter rubneri</name>
    <dbReference type="NCBI Taxonomy" id="2950106"/>
    <lineage>
        <taxon>Bacteria</taxon>
        <taxon>Bacillati</taxon>
        <taxon>Actinomycetota</taxon>
        <taxon>Actinomycetes</taxon>
        <taxon>Micrococcales</taxon>
        <taxon>Microbacteriaceae</taxon>
        <taxon>Rathayibacter</taxon>
    </lineage>
</organism>
<comment type="subunit">
    <text evidence="2">Heterodimer of SbcC and SbcD.</text>
</comment>
<evidence type="ECO:0000259" key="5">
    <source>
        <dbReference type="Pfam" id="PF13476"/>
    </source>
</evidence>
<feature type="domain" description="Rad50/SbcC-type AAA" evidence="5">
    <location>
        <begin position="9"/>
        <end position="211"/>
    </location>
</feature>
<dbReference type="InterPro" id="IPR027417">
    <property type="entry name" value="P-loop_NTPase"/>
</dbReference>
<gene>
    <name evidence="6" type="ORF">NB037_17200</name>
</gene>
<dbReference type="Proteomes" id="UP001155240">
    <property type="component" value="Unassembled WGS sequence"/>
</dbReference>
<dbReference type="EMBL" id="JAMRYM010000115">
    <property type="protein sequence ID" value="MCM6764154.1"/>
    <property type="molecule type" value="Genomic_DNA"/>
</dbReference>
<feature type="coiled-coil region" evidence="4">
    <location>
        <begin position="185"/>
        <end position="223"/>
    </location>
</feature>
<evidence type="ECO:0000256" key="2">
    <source>
        <dbReference type="ARBA" id="ARBA00011322"/>
    </source>
</evidence>
<evidence type="ECO:0000313" key="7">
    <source>
        <dbReference type="Proteomes" id="UP001155240"/>
    </source>
</evidence>
<sequence>MRIRRLAFAGLGPFRDPQEIDFDRLEDVGIYLIAGRTGAGKSTILDAISFALYGSVPRFDGTSARLRSDHSAPEDETFAELDFEAAGRLYRIRRSPEYERPAKRGGGTTRQAAKVSLLECVGGSWSGVSSSAKETGVEIGRIVGLTKDQFLQVILLAQNRFHEFLLAKNDERQKLLRTLFATERYELLRRRLLDQRQESAAALEEERAAVAALADEARRLGEDDEGDAVDSAWFAGLVRALAPRLAEARTDVDGADEAHVAARAELEAASILRRAQERRSRALRESEELAVAEAVVVAQRERVELARRADGVLPVLRSAATARAAAETATADRDRAAERFRAVLAGPADRAAAAEQSEALGRRLGSLADALAEERRIPDAETESERAERARGRALTDLEQIDGELQELPLRLDAIGAEEESLSPEAATASSRADELAALERRIAAAAEREGAASALASLRSAYAEAGRRHGLLAAEHSALVTRRFAGFAGELAAALVPGESCPVCGSHDHPRPAEHGEVVPVRTEDLERARSAVEAAARAMDLARDREGSAALALAALEERAGTVTAEALDLARIEAVERLAAARAAASRCEVLRSERSTVRRRLDELTALRESARTENERRTREATIAAEALRTLLERVRAQRDGADSIAARVAELTDRRRVADALVAAEDLVLSRRRAADEAEEHLESVLAERGFADAAAVQDASLTPGERAGA</sequence>
<evidence type="ECO:0000256" key="1">
    <source>
        <dbReference type="ARBA" id="ARBA00006930"/>
    </source>
</evidence>
<comment type="caution">
    <text evidence="6">The sequence shown here is derived from an EMBL/GenBank/DDBJ whole genome shotgun (WGS) entry which is preliminary data.</text>
</comment>
<dbReference type="GO" id="GO:0006302">
    <property type="term" value="P:double-strand break repair"/>
    <property type="evidence" value="ECO:0007669"/>
    <property type="project" value="InterPro"/>
</dbReference>